<feature type="compositionally biased region" description="Low complexity" evidence="1">
    <location>
        <begin position="21"/>
        <end position="50"/>
    </location>
</feature>
<evidence type="ECO:0000256" key="2">
    <source>
        <dbReference type="SAM" id="Phobius"/>
    </source>
</evidence>
<keyword evidence="2" id="KW-0472">Membrane</keyword>
<dbReference type="OrthoDB" id="3981028at2759"/>
<dbReference type="GeneID" id="37025601"/>
<proteinExistence type="predicted"/>
<dbReference type="STRING" id="1569628.A0A316UZ55"/>
<feature type="region of interest" description="Disordered" evidence="1">
    <location>
        <begin position="324"/>
        <end position="478"/>
    </location>
</feature>
<dbReference type="AlphaFoldDB" id="A0A316UZ55"/>
<dbReference type="RefSeq" id="XP_025365192.1">
    <property type="nucleotide sequence ID" value="XM_025503778.1"/>
</dbReference>
<keyword evidence="4" id="KW-1185">Reference proteome</keyword>
<name>A0A316UZ55_9BASI</name>
<feature type="compositionally biased region" description="Low complexity" evidence="1">
    <location>
        <begin position="459"/>
        <end position="478"/>
    </location>
</feature>
<dbReference type="Proteomes" id="UP000245884">
    <property type="component" value="Unassembled WGS sequence"/>
</dbReference>
<accession>A0A316UZ55</accession>
<feature type="transmembrane region" description="Helical" evidence="2">
    <location>
        <begin position="496"/>
        <end position="515"/>
    </location>
</feature>
<dbReference type="EMBL" id="KZ819662">
    <property type="protein sequence ID" value="PWN30580.1"/>
    <property type="molecule type" value="Genomic_DNA"/>
</dbReference>
<sequence length="572" mass="60227">MAVTTANGSPAGRADVGLGRPSSSSGKPTTLTTSLSLSGSLSSSSSQSLSPLPLARSEYSSAAHAFIQRNPLKSLKDLEEARRLLFAVITFEDPVRKLEGWTTLREKVVILWITLLVSIWKKEHGVLSFDELPTATRELLKGSTRAESFLPKLVSEVLLSWAQSASDVDSLRSANPTIEVGADASGVAKKQLYASLPSSVAASLVMAALGVEEAAGNSTSTGQSTPSPSAVPIARSLAETLLTAYTNAHDADSKTASALAAYGRVMELYAVHVLGVRCGQWDYADQVVRLSLLEDEARARLLLALSRAQTHIVTRPQRRASAALAQQKAYEAEKQRRASEAKTRAEAEAETIDAASSTAAGPSKRGGKTSRPRAGRQSSHDDGYLSGASTGPESSHASAAESEGEGTSSPSSSRRSRPRSSNGSPTDEKSGFAATRANLSRDIAKNRQKDEAHSASNDTSGSSSVAARSQASSATSRTSSGSLTLLQTWLKAFKSLNLPMMVSVLAPMIVLLMSVRRLMLRRGGTGVAEGRRAAVNSARGGRGGERGEQGALMKALGRLWATARMGTQVTYL</sequence>
<keyword evidence="2" id="KW-1133">Transmembrane helix</keyword>
<organism evidence="3 4">
    <name type="scientific">Jaminaea rosea</name>
    <dbReference type="NCBI Taxonomy" id="1569628"/>
    <lineage>
        <taxon>Eukaryota</taxon>
        <taxon>Fungi</taxon>
        <taxon>Dikarya</taxon>
        <taxon>Basidiomycota</taxon>
        <taxon>Ustilaginomycotina</taxon>
        <taxon>Exobasidiomycetes</taxon>
        <taxon>Microstromatales</taxon>
        <taxon>Microstromatales incertae sedis</taxon>
        <taxon>Jaminaea</taxon>
    </lineage>
</organism>
<keyword evidence="2" id="KW-0812">Transmembrane</keyword>
<gene>
    <name evidence="3" type="ORF">BDZ90DRAFT_18130</name>
</gene>
<feature type="compositionally biased region" description="Basic and acidic residues" evidence="1">
    <location>
        <begin position="330"/>
        <end position="347"/>
    </location>
</feature>
<evidence type="ECO:0000313" key="3">
    <source>
        <dbReference type="EMBL" id="PWN30580.1"/>
    </source>
</evidence>
<evidence type="ECO:0000313" key="4">
    <source>
        <dbReference type="Proteomes" id="UP000245884"/>
    </source>
</evidence>
<protein>
    <submittedName>
        <fullName evidence="3">Uncharacterized protein</fullName>
    </submittedName>
</protein>
<feature type="compositionally biased region" description="Low complexity" evidence="1">
    <location>
        <begin position="391"/>
        <end position="425"/>
    </location>
</feature>
<feature type="compositionally biased region" description="Basic residues" evidence="1">
    <location>
        <begin position="365"/>
        <end position="374"/>
    </location>
</feature>
<feature type="compositionally biased region" description="Basic and acidic residues" evidence="1">
    <location>
        <begin position="442"/>
        <end position="453"/>
    </location>
</feature>
<reference evidence="3 4" key="1">
    <citation type="journal article" date="2018" name="Mol. Biol. Evol.">
        <title>Broad Genomic Sampling Reveals a Smut Pathogenic Ancestry of the Fungal Clade Ustilaginomycotina.</title>
        <authorList>
            <person name="Kijpornyongpan T."/>
            <person name="Mondo S.J."/>
            <person name="Barry K."/>
            <person name="Sandor L."/>
            <person name="Lee J."/>
            <person name="Lipzen A."/>
            <person name="Pangilinan J."/>
            <person name="LaButti K."/>
            <person name="Hainaut M."/>
            <person name="Henrissat B."/>
            <person name="Grigoriev I.V."/>
            <person name="Spatafora J.W."/>
            <person name="Aime M.C."/>
        </authorList>
    </citation>
    <scope>NUCLEOTIDE SEQUENCE [LARGE SCALE GENOMIC DNA]</scope>
    <source>
        <strain evidence="3 4">MCA 5214</strain>
    </source>
</reference>
<evidence type="ECO:0000256" key="1">
    <source>
        <dbReference type="SAM" id="MobiDB-lite"/>
    </source>
</evidence>
<feature type="region of interest" description="Disordered" evidence="1">
    <location>
        <begin position="1"/>
        <end position="50"/>
    </location>
</feature>